<dbReference type="InterPro" id="IPR011251">
    <property type="entry name" value="Luciferase-like_dom"/>
</dbReference>
<reference evidence="3 4" key="1">
    <citation type="submission" date="2016-10" db="EMBL/GenBank/DDBJ databases">
        <authorList>
            <person name="de Groot N.N."/>
        </authorList>
    </citation>
    <scope>NUCLEOTIDE SEQUENCE [LARGE SCALE GENOMIC DNA]</scope>
    <source>
        <strain evidence="3 4">CGMCC 4.3491</strain>
    </source>
</reference>
<dbReference type="SUPFAM" id="SSF51679">
    <property type="entry name" value="Bacterial luciferase-like"/>
    <property type="match status" value="1"/>
</dbReference>
<accession>A0A1H3KW74</accession>
<dbReference type="InterPro" id="IPR050564">
    <property type="entry name" value="F420-G6PD/mer"/>
</dbReference>
<evidence type="ECO:0000259" key="2">
    <source>
        <dbReference type="Pfam" id="PF00296"/>
    </source>
</evidence>
<dbReference type="AlphaFoldDB" id="A0A1H3KW74"/>
<evidence type="ECO:0000256" key="1">
    <source>
        <dbReference type="ARBA" id="ARBA00023002"/>
    </source>
</evidence>
<evidence type="ECO:0000313" key="4">
    <source>
        <dbReference type="Proteomes" id="UP000198891"/>
    </source>
</evidence>
<dbReference type="PANTHER" id="PTHR43244">
    <property type="match status" value="1"/>
</dbReference>
<dbReference type="OrthoDB" id="5241778at2"/>
<dbReference type="GO" id="GO:0016705">
    <property type="term" value="F:oxidoreductase activity, acting on paired donors, with incorporation or reduction of molecular oxygen"/>
    <property type="evidence" value="ECO:0007669"/>
    <property type="project" value="InterPro"/>
</dbReference>
<dbReference type="Pfam" id="PF00296">
    <property type="entry name" value="Bac_luciferase"/>
    <property type="match status" value="1"/>
</dbReference>
<keyword evidence="1" id="KW-0560">Oxidoreductase</keyword>
<dbReference type="STRING" id="381665.SAMN05216554_0720"/>
<evidence type="ECO:0000313" key="3">
    <source>
        <dbReference type="EMBL" id="SDY56330.1"/>
    </source>
</evidence>
<dbReference type="PANTHER" id="PTHR43244:SF1">
    <property type="entry name" value="5,10-METHYLENETETRAHYDROMETHANOPTERIN REDUCTASE"/>
    <property type="match status" value="1"/>
</dbReference>
<gene>
    <name evidence="3" type="ORF">SAMN05216554_0720</name>
</gene>
<dbReference type="Proteomes" id="UP000198891">
    <property type="component" value="Unassembled WGS sequence"/>
</dbReference>
<feature type="domain" description="Luciferase-like" evidence="2">
    <location>
        <begin position="11"/>
        <end position="306"/>
    </location>
</feature>
<name>A0A1H3KW74_9MICO</name>
<keyword evidence="4" id="KW-1185">Reference proteome</keyword>
<dbReference type="CDD" id="cd01097">
    <property type="entry name" value="Tetrahydromethanopterin_reductase"/>
    <property type="match status" value="1"/>
</dbReference>
<organism evidence="3 4">
    <name type="scientific">Herbiconiux ginsengi</name>
    <dbReference type="NCBI Taxonomy" id="381665"/>
    <lineage>
        <taxon>Bacteria</taxon>
        <taxon>Bacillati</taxon>
        <taxon>Actinomycetota</taxon>
        <taxon>Actinomycetes</taxon>
        <taxon>Micrococcales</taxon>
        <taxon>Microbacteriaceae</taxon>
        <taxon>Herbiconiux</taxon>
    </lineage>
</organism>
<sequence>MTRPIAFSARIGGTAASPGALADRAVLAEESGFDQVWTGNDLFGHSGLVALVAIAMRTTRIGFGSGVMDPVSLHPAQIASFASALQELSGDRFRLGLGAGSDVFYSWAGLTPPPPVVRTRQAVIAIRALLEGRSPAGLEGVADGWTEQAVLREPRPTPIYVGALGPKMIEMTGRLADGALSLCLPPRHVFGVIEQITAGAEKAGRSIEDLDVAACVWVSISDDRDEARALLARHIAVYSGSLSTEALAANGLDPEEFARTQQLMLEGREDDAVASVTDSMLQLGIVGEAAEVIDQCGALIDAGARHISFGPPMAPDPGRALRLLGDQVLPALRAMF</sequence>
<dbReference type="InterPro" id="IPR036661">
    <property type="entry name" value="Luciferase-like_sf"/>
</dbReference>
<proteinExistence type="predicted"/>
<protein>
    <submittedName>
        <fullName evidence="3">Methylenetetrahydromethanopterin reductase</fullName>
    </submittedName>
</protein>
<dbReference type="RefSeq" id="WP_092548845.1">
    <property type="nucleotide sequence ID" value="NZ_FNPZ01000001.1"/>
</dbReference>
<dbReference type="Gene3D" id="3.20.20.30">
    <property type="entry name" value="Luciferase-like domain"/>
    <property type="match status" value="1"/>
</dbReference>
<dbReference type="EMBL" id="FNPZ01000001">
    <property type="protein sequence ID" value="SDY56330.1"/>
    <property type="molecule type" value="Genomic_DNA"/>
</dbReference>